<proteinExistence type="inferred from homology"/>
<dbReference type="PIRSF" id="PIRSF038995">
    <property type="entry name" value="SRP68"/>
    <property type="match status" value="1"/>
</dbReference>
<keyword evidence="8 10" id="KW-0687">Ribonucleoprotein</keyword>
<feature type="region of interest" description="Disordered" evidence="11">
    <location>
        <begin position="576"/>
        <end position="616"/>
    </location>
</feature>
<dbReference type="GO" id="GO:0005047">
    <property type="term" value="F:signal recognition particle binding"/>
    <property type="evidence" value="ECO:0007669"/>
    <property type="project" value="InterPro"/>
</dbReference>
<comment type="function">
    <text evidence="10">Component of the signal recognition particle (SRP) complex, a ribonucleoprotein complex that mediates the cotranslational targeting of secretory and membrane proteins to the endoplasmic reticulum (ER). The SRP complex interacts with the signal sequence in nascent secretory and membrane proteins and directs them to the membrane of the ER.</text>
</comment>
<evidence type="ECO:0000256" key="3">
    <source>
        <dbReference type="ARBA" id="ARBA00009352"/>
    </source>
</evidence>
<name>A0A8H3IE85_9LECA</name>
<evidence type="ECO:0000256" key="4">
    <source>
        <dbReference type="ARBA" id="ARBA00022490"/>
    </source>
</evidence>
<dbReference type="OrthoDB" id="10255118at2759"/>
<accession>A0A8H3IE85</accession>
<dbReference type="InterPro" id="IPR034652">
    <property type="entry name" value="SRP68-RBD"/>
</dbReference>
<reference evidence="12" key="1">
    <citation type="submission" date="2021-03" db="EMBL/GenBank/DDBJ databases">
        <authorList>
            <person name="Tagirdzhanova G."/>
        </authorList>
    </citation>
    <scope>NUCLEOTIDE SEQUENCE</scope>
</reference>
<keyword evidence="5 10" id="KW-0694">RNA-binding</keyword>
<evidence type="ECO:0000256" key="10">
    <source>
        <dbReference type="PIRNR" id="PIRNR038995"/>
    </source>
</evidence>
<dbReference type="GO" id="GO:0005786">
    <property type="term" value="C:signal recognition particle, endoplasmic reticulum targeting"/>
    <property type="evidence" value="ECO:0007669"/>
    <property type="project" value="UniProtKB-KW"/>
</dbReference>
<dbReference type="GO" id="GO:0006614">
    <property type="term" value="P:SRP-dependent cotranslational protein targeting to membrane"/>
    <property type="evidence" value="ECO:0007669"/>
    <property type="project" value="InterPro"/>
</dbReference>
<dbReference type="GO" id="GO:0005730">
    <property type="term" value="C:nucleolus"/>
    <property type="evidence" value="ECO:0007669"/>
    <property type="project" value="UniProtKB-SubCell"/>
</dbReference>
<evidence type="ECO:0000256" key="6">
    <source>
        <dbReference type="ARBA" id="ARBA00023135"/>
    </source>
</evidence>
<evidence type="ECO:0000256" key="5">
    <source>
        <dbReference type="ARBA" id="ARBA00022884"/>
    </source>
</evidence>
<evidence type="ECO:0000256" key="11">
    <source>
        <dbReference type="SAM" id="MobiDB-lite"/>
    </source>
</evidence>
<feature type="compositionally biased region" description="Basic and acidic residues" evidence="11">
    <location>
        <begin position="598"/>
        <end position="608"/>
    </location>
</feature>
<evidence type="ECO:0000313" key="13">
    <source>
        <dbReference type="Proteomes" id="UP000664169"/>
    </source>
</evidence>
<evidence type="ECO:0000256" key="1">
    <source>
        <dbReference type="ARBA" id="ARBA00004496"/>
    </source>
</evidence>
<protein>
    <recommendedName>
        <fullName evidence="9 10">Signal recognition particle subunit SRP68</fullName>
        <shortName evidence="10">SRP68</shortName>
    </recommendedName>
</protein>
<dbReference type="Gene3D" id="1.10.3450.40">
    <property type="entry name" value="Signal recognition particle, SRP68 subunit, RNA-binding domain"/>
    <property type="match status" value="1"/>
</dbReference>
<dbReference type="Proteomes" id="UP000664169">
    <property type="component" value="Unassembled WGS sequence"/>
</dbReference>
<keyword evidence="4 10" id="KW-0963">Cytoplasm</keyword>
<sequence length="616" mass="68470">MEVTRFLVERRNDALAIGDYGTYRKNLSKRLHTLRKKLGRTTPKGRKYTQKAPVTVQDVSSNEEFIHLQLLSAERAWAHAMYMKSMHSNDSDQAIAGATRTHILSRLEKARKIIAGLVATLSQSDSNTSDKTLVEVQAYCSMLSGALYFEARKWSKCLEEYSVAQLVYSSLAKTAGKQVEVFQELLSNTVEPSIRYAAYQQKLPRTMSILQIIARYLDKSNPTIQTLLKIDPSGVQEQSSNKAVDNHERALPKTITWRTRTVKIEDATISESLANVHEAESKLAQILDSSKLSLKEKAAAYDNVLVPSQDAVDASKTAIEELTSEGVSSADSKLQALQVTRTALSYDLISWRIGRYRVLCGAQDGAILESSKKKGKSEATGSKIAKLRQRVVLYDSILQSLRSIHELPGVASDEVLGQELESKAAYFSALRCASIARSHSLLGDGKNALALFAHAAKTASTIATINSDTPKDKPLGLEITQEQTQWLRKHLDGLLTRHHALLEIHNLQQDEIRAEKSRQQGAAPPPFIEHLNEYPTGGVDLTRLVDYPLKLSAIPVKPILLDVAWNYIDYPGHRQQQQQTADAGKENTRTTDVTVVPPEEKKKGEAKRGWWGFSRS</sequence>
<keyword evidence="6 10" id="KW-0733">Signal recognition particle</keyword>
<dbReference type="PANTHER" id="PTHR12860:SF0">
    <property type="entry name" value="SIGNAL RECOGNITION PARTICLE SUBUNIT SRP68"/>
    <property type="match status" value="1"/>
</dbReference>
<evidence type="ECO:0000256" key="2">
    <source>
        <dbReference type="ARBA" id="ARBA00004604"/>
    </source>
</evidence>
<organism evidence="12 13">
    <name type="scientific">Gomphillus americanus</name>
    <dbReference type="NCBI Taxonomy" id="1940652"/>
    <lineage>
        <taxon>Eukaryota</taxon>
        <taxon>Fungi</taxon>
        <taxon>Dikarya</taxon>
        <taxon>Ascomycota</taxon>
        <taxon>Pezizomycotina</taxon>
        <taxon>Lecanoromycetes</taxon>
        <taxon>OSLEUM clade</taxon>
        <taxon>Ostropomycetidae</taxon>
        <taxon>Ostropales</taxon>
        <taxon>Graphidaceae</taxon>
        <taxon>Gomphilloideae</taxon>
        <taxon>Gomphillus</taxon>
    </lineage>
</organism>
<dbReference type="GO" id="GO:0030942">
    <property type="term" value="F:endoplasmic reticulum signal peptide binding"/>
    <property type="evidence" value="ECO:0007669"/>
    <property type="project" value="InterPro"/>
</dbReference>
<evidence type="ECO:0000256" key="8">
    <source>
        <dbReference type="ARBA" id="ARBA00023274"/>
    </source>
</evidence>
<comment type="subcellular location">
    <subcellularLocation>
        <location evidence="1 10">Cytoplasm</location>
    </subcellularLocation>
    <subcellularLocation>
        <location evidence="2">Nucleus</location>
        <location evidence="2">Nucleolus</location>
    </subcellularLocation>
</comment>
<dbReference type="InterPro" id="IPR026258">
    <property type="entry name" value="SRP68"/>
</dbReference>
<evidence type="ECO:0000313" key="12">
    <source>
        <dbReference type="EMBL" id="CAF9912695.1"/>
    </source>
</evidence>
<evidence type="ECO:0000256" key="7">
    <source>
        <dbReference type="ARBA" id="ARBA00023242"/>
    </source>
</evidence>
<comment type="caution">
    <text evidence="12">The sequence shown here is derived from an EMBL/GenBank/DDBJ whole genome shotgun (WGS) entry which is preliminary data.</text>
</comment>
<evidence type="ECO:0000256" key="9">
    <source>
        <dbReference type="ARBA" id="ARBA00029498"/>
    </source>
</evidence>
<dbReference type="GO" id="GO:0008312">
    <property type="term" value="F:7S RNA binding"/>
    <property type="evidence" value="ECO:0007669"/>
    <property type="project" value="InterPro"/>
</dbReference>
<dbReference type="Pfam" id="PF16969">
    <property type="entry name" value="SRP68"/>
    <property type="match status" value="1"/>
</dbReference>
<keyword evidence="13" id="KW-1185">Reference proteome</keyword>
<dbReference type="EMBL" id="CAJPDQ010000007">
    <property type="protein sequence ID" value="CAF9912695.1"/>
    <property type="molecule type" value="Genomic_DNA"/>
</dbReference>
<dbReference type="AlphaFoldDB" id="A0A8H3IE85"/>
<keyword evidence="7" id="KW-0539">Nucleus</keyword>
<dbReference type="InterPro" id="IPR038253">
    <property type="entry name" value="SRP68_N_sf"/>
</dbReference>
<gene>
    <name evidence="12" type="ORF">GOMPHAMPRED_007735</name>
</gene>
<comment type="similarity">
    <text evidence="3 10">Belongs to the SRP68 family.</text>
</comment>
<dbReference type="CDD" id="cd15481">
    <property type="entry name" value="SRP68-RBD"/>
    <property type="match status" value="1"/>
</dbReference>
<dbReference type="PANTHER" id="PTHR12860">
    <property type="entry name" value="SIGNAL RECOGNITION PARTICLE 68 KDA PROTEIN"/>
    <property type="match status" value="1"/>
</dbReference>